<dbReference type="Pfam" id="PF04984">
    <property type="entry name" value="Phage_sheath_1"/>
    <property type="match status" value="1"/>
</dbReference>
<protein>
    <submittedName>
        <fullName evidence="4">Prophage major tail sheath protein</fullName>
    </submittedName>
</protein>
<proteinExistence type="inferred from homology"/>
<evidence type="ECO:0000259" key="2">
    <source>
        <dbReference type="Pfam" id="PF04984"/>
    </source>
</evidence>
<dbReference type="Proteomes" id="UP000441399">
    <property type="component" value="Unassembled WGS sequence"/>
</dbReference>
<keyword evidence="6" id="KW-1185">Reference proteome</keyword>
<dbReference type="OrthoDB" id="9767864at2"/>
<comment type="similarity">
    <text evidence="1">Belongs to the myoviridae tail sheath protein family.</text>
</comment>
<feature type="domain" description="Tail sheath protein subtilisin-like" evidence="2">
    <location>
        <begin position="116"/>
        <end position="271"/>
    </location>
</feature>
<dbReference type="AlphaFoldDB" id="A0A5S9P2P4"/>
<accession>A0A5S9P2P4</accession>
<dbReference type="EMBL" id="CACSIO010000004">
    <property type="protein sequence ID" value="CAA0097558.1"/>
    <property type="molecule type" value="Genomic_DNA"/>
</dbReference>
<dbReference type="EMBL" id="CACSIO010000045">
    <property type="protein sequence ID" value="CAA0122826.1"/>
    <property type="molecule type" value="Genomic_DNA"/>
</dbReference>
<evidence type="ECO:0000256" key="1">
    <source>
        <dbReference type="ARBA" id="ARBA00008005"/>
    </source>
</evidence>
<gene>
    <name evidence="4" type="primary">gpFI_3</name>
    <name evidence="5" type="synonym">gpFI_2</name>
    <name evidence="5" type="ORF">OPDIPICF_02687</name>
    <name evidence="4" type="ORF">OPDIPICF_04107</name>
</gene>
<evidence type="ECO:0000313" key="6">
    <source>
        <dbReference type="Proteomes" id="UP000441399"/>
    </source>
</evidence>
<dbReference type="InterPro" id="IPR052042">
    <property type="entry name" value="Tail_sheath_structural"/>
</dbReference>
<dbReference type="InterPro" id="IPR020287">
    <property type="entry name" value="Tail_sheath_C"/>
</dbReference>
<evidence type="ECO:0000313" key="5">
    <source>
        <dbReference type="EMBL" id="CAA0122826.1"/>
    </source>
</evidence>
<dbReference type="PANTHER" id="PTHR35861:SF1">
    <property type="entry name" value="PHAGE TAIL SHEATH PROTEIN"/>
    <property type="match status" value="1"/>
</dbReference>
<evidence type="ECO:0000259" key="3">
    <source>
        <dbReference type="Pfam" id="PF17482"/>
    </source>
</evidence>
<dbReference type="PANTHER" id="PTHR35861">
    <property type="match status" value="1"/>
</dbReference>
<reference evidence="4 6" key="1">
    <citation type="submission" date="2019-11" db="EMBL/GenBank/DDBJ databases">
        <authorList>
            <person name="Holert J."/>
        </authorList>
    </citation>
    <scope>NUCLEOTIDE SEQUENCE [LARGE SCALE GENOMIC DNA]</scope>
    <source>
        <strain evidence="4">SB11_3</strain>
    </source>
</reference>
<evidence type="ECO:0000313" key="4">
    <source>
        <dbReference type="EMBL" id="CAA0097558.1"/>
    </source>
</evidence>
<name>A0A5S9P2P4_9GAMM</name>
<organism evidence="4 6">
    <name type="scientific">BD1-7 clade bacterium</name>
    <dbReference type="NCBI Taxonomy" id="2029982"/>
    <lineage>
        <taxon>Bacteria</taxon>
        <taxon>Pseudomonadati</taxon>
        <taxon>Pseudomonadota</taxon>
        <taxon>Gammaproteobacteria</taxon>
        <taxon>Cellvibrionales</taxon>
        <taxon>Spongiibacteraceae</taxon>
        <taxon>BD1-7 clade</taxon>
    </lineage>
</organism>
<sequence>MPARDKLHGVEHKYLDAANKPIEQVAGSIVGLVATADDADTTTFPLNENTLVTGEADIAKAGTSGTLRQALLDIFDQQPALVVVTRVNESADVAMQTSSLIGTINNERNSFIGMQCMLSAESDTGFKPRLIIAPEFSQIEAVGVALEALAKKLHAIAIIDGKADGLSAAVQDKSRYDEVIFVDPGIRATGEDGNETTRAASAAVAGHIVRNDVERGYHTSPSNQRMQNILGPSKNIDYISGSKTCMANVLSANDICAVVRKAGGVYFWGNRLANGTLIPHQRIRYIVGDSILAAHEEYVDRNLTSDYVSFIRGRVNALIRRLTLQGIISGGECWIDPALNKASFVDNTAYWDYKLGFYNVAETIVFRQAVTDEYNNTIVDRIAA</sequence>
<dbReference type="Pfam" id="PF17482">
    <property type="entry name" value="Phage_sheath_1C"/>
    <property type="match status" value="1"/>
</dbReference>
<feature type="domain" description="Tail sheath protein C-terminal" evidence="3">
    <location>
        <begin position="286"/>
        <end position="371"/>
    </location>
</feature>
<dbReference type="InterPro" id="IPR035089">
    <property type="entry name" value="Phage_sheath_subtilisin"/>
</dbReference>